<dbReference type="PANTHER" id="PTHR46417">
    <property type="entry name" value="TRNA (GUANINE-N(1)-)-METHYLTRANSFERASE"/>
    <property type="match status" value="1"/>
</dbReference>
<evidence type="ECO:0000256" key="1">
    <source>
        <dbReference type="ARBA" id="ARBA00002634"/>
    </source>
</evidence>
<dbReference type="InterPro" id="IPR016009">
    <property type="entry name" value="tRNA_MeTrfase_TRMD/TRM10"/>
</dbReference>
<organism evidence="19 20">
    <name type="scientific">Candidatus Mucispirillum faecigallinarum</name>
    <dbReference type="NCBI Taxonomy" id="2838699"/>
    <lineage>
        <taxon>Bacteria</taxon>
        <taxon>Pseudomonadati</taxon>
        <taxon>Deferribacterota</taxon>
        <taxon>Deferribacteres</taxon>
        <taxon>Deferribacterales</taxon>
        <taxon>Mucispirillaceae</taxon>
        <taxon>Mucispirillum</taxon>
    </lineage>
</organism>
<evidence type="ECO:0000259" key="17">
    <source>
        <dbReference type="Pfam" id="PF01746"/>
    </source>
</evidence>
<evidence type="ECO:0000313" key="20">
    <source>
        <dbReference type="Proteomes" id="UP000824176"/>
    </source>
</evidence>
<dbReference type="Gene3D" id="3.40.1280.10">
    <property type="match status" value="2"/>
</dbReference>
<comment type="subcellular location">
    <subcellularLocation>
        <location evidence="2 15 16">Cytoplasm</location>
    </subcellularLocation>
</comment>
<evidence type="ECO:0000256" key="5">
    <source>
        <dbReference type="ARBA" id="ARBA00012807"/>
    </source>
</evidence>
<evidence type="ECO:0000256" key="12">
    <source>
        <dbReference type="ARBA" id="ARBA00029736"/>
    </source>
</evidence>
<evidence type="ECO:0000256" key="4">
    <source>
        <dbReference type="ARBA" id="ARBA00011738"/>
    </source>
</evidence>
<feature type="binding site" evidence="15">
    <location>
        <position position="113"/>
    </location>
    <ligand>
        <name>S-adenosyl-L-methionine</name>
        <dbReference type="ChEBI" id="CHEBI:59789"/>
    </ligand>
</feature>
<feature type="binding site" evidence="15">
    <location>
        <begin position="133"/>
        <end position="138"/>
    </location>
    <ligand>
        <name>S-adenosyl-L-methionine</name>
        <dbReference type="ChEBI" id="CHEBI:59789"/>
    </ligand>
</feature>
<dbReference type="Pfam" id="PF09936">
    <property type="entry name" value="Methyltrn_RNA_4"/>
    <property type="match status" value="1"/>
</dbReference>
<evidence type="ECO:0000313" key="19">
    <source>
        <dbReference type="EMBL" id="HIZ89954.1"/>
    </source>
</evidence>
<evidence type="ECO:0000256" key="9">
    <source>
        <dbReference type="ARBA" id="ARBA00022679"/>
    </source>
</evidence>
<dbReference type="InterPro" id="IPR002649">
    <property type="entry name" value="tRNA_m1G_MeTrfase_TrmD"/>
</dbReference>
<dbReference type="CDD" id="cd18080">
    <property type="entry name" value="TrmD-like"/>
    <property type="match status" value="1"/>
</dbReference>
<keyword evidence="8 15" id="KW-0489">Methyltransferase</keyword>
<dbReference type="HAMAP" id="MF_00605">
    <property type="entry name" value="TrmD"/>
    <property type="match status" value="1"/>
</dbReference>
<evidence type="ECO:0000256" key="16">
    <source>
        <dbReference type="RuleBase" id="RU003464"/>
    </source>
</evidence>
<dbReference type="Pfam" id="PF01746">
    <property type="entry name" value="tRNA_m1G_MT"/>
    <property type="match status" value="1"/>
</dbReference>
<accession>A0A9D2GV51</accession>
<keyword evidence="10 15" id="KW-0949">S-adenosyl-L-methionine</keyword>
<dbReference type="InterPro" id="IPR023148">
    <property type="entry name" value="tRNA_m1G_MeTrfase_C_sf"/>
</dbReference>
<dbReference type="InterPro" id="IPR029026">
    <property type="entry name" value="tRNA_m1G_MTases_N"/>
</dbReference>
<evidence type="ECO:0000259" key="18">
    <source>
        <dbReference type="Pfam" id="PF09936"/>
    </source>
</evidence>
<dbReference type="FunFam" id="3.40.1280.10:FF:000001">
    <property type="entry name" value="tRNA (guanine-N(1)-)-methyltransferase"/>
    <property type="match status" value="1"/>
</dbReference>
<comment type="function">
    <text evidence="1 15 16">Specifically methylates guanosine-37 in various tRNAs.</text>
</comment>
<dbReference type="Proteomes" id="UP000824176">
    <property type="component" value="Unassembled WGS sequence"/>
</dbReference>
<dbReference type="GO" id="GO:0005829">
    <property type="term" value="C:cytosol"/>
    <property type="evidence" value="ECO:0007669"/>
    <property type="project" value="TreeGrafter"/>
</dbReference>
<dbReference type="InterPro" id="IPR019230">
    <property type="entry name" value="RNA_MeTrfase_C_dom"/>
</dbReference>
<comment type="subunit">
    <text evidence="4 15 16">Homodimer.</text>
</comment>
<dbReference type="EC" id="2.1.1.228" evidence="5 15"/>
<evidence type="ECO:0000256" key="7">
    <source>
        <dbReference type="ARBA" id="ARBA00022490"/>
    </source>
</evidence>
<dbReference type="EMBL" id="DXAQ01000126">
    <property type="protein sequence ID" value="HIZ89954.1"/>
    <property type="molecule type" value="Genomic_DNA"/>
</dbReference>
<feature type="domain" description="tRNA methyltransferase TRMD/TRM10-type" evidence="17">
    <location>
        <begin position="4"/>
        <end position="224"/>
    </location>
</feature>
<dbReference type="GO" id="GO:0052906">
    <property type="term" value="F:tRNA (guanine(37)-N1)-methyltransferase activity"/>
    <property type="evidence" value="ECO:0007669"/>
    <property type="project" value="UniProtKB-UniRule"/>
</dbReference>
<evidence type="ECO:0000256" key="10">
    <source>
        <dbReference type="ARBA" id="ARBA00022691"/>
    </source>
</evidence>
<dbReference type="Gene3D" id="1.10.1270.20">
    <property type="entry name" value="tRNA(m1g37)methyltransferase, domain 2"/>
    <property type="match status" value="1"/>
</dbReference>
<evidence type="ECO:0000256" key="6">
    <source>
        <dbReference type="ARBA" id="ARBA00014679"/>
    </source>
</evidence>
<evidence type="ECO:0000256" key="8">
    <source>
        <dbReference type="ARBA" id="ARBA00022603"/>
    </source>
</evidence>
<dbReference type="PANTHER" id="PTHR46417:SF1">
    <property type="entry name" value="TRNA (GUANINE-N(1)-)-METHYLTRANSFERASE"/>
    <property type="match status" value="1"/>
</dbReference>
<name>A0A9D2GV51_9BACT</name>
<keyword evidence="11 15" id="KW-0819">tRNA processing</keyword>
<dbReference type="NCBIfam" id="NF000648">
    <property type="entry name" value="PRK00026.1"/>
    <property type="match status" value="1"/>
</dbReference>
<dbReference type="GO" id="GO:0002939">
    <property type="term" value="P:tRNA N1-guanine methylation"/>
    <property type="evidence" value="ECO:0007669"/>
    <property type="project" value="TreeGrafter"/>
</dbReference>
<dbReference type="CDD" id="cd18085">
    <property type="entry name" value="TM1570-like"/>
    <property type="match status" value="1"/>
</dbReference>
<reference evidence="19" key="1">
    <citation type="journal article" date="2021" name="PeerJ">
        <title>Extensive microbial diversity within the chicken gut microbiome revealed by metagenomics and culture.</title>
        <authorList>
            <person name="Gilroy R."/>
            <person name="Ravi A."/>
            <person name="Getino M."/>
            <person name="Pursley I."/>
            <person name="Horton D.L."/>
            <person name="Alikhan N.F."/>
            <person name="Baker D."/>
            <person name="Gharbi K."/>
            <person name="Hall N."/>
            <person name="Watson M."/>
            <person name="Adriaenssens E.M."/>
            <person name="Foster-Nyarko E."/>
            <person name="Jarju S."/>
            <person name="Secka A."/>
            <person name="Antonio M."/>
            <person name="Oren A."/>
            <person name="Chaudhuri R.R."/>
            <person name="La Ragione R."/>
            <person name="Hildebrand F."/>
            <person name="Pallen M.J."/>
        </authorList>
    </citation>
    <scope>NUCLEOTIDE SEQUENCE</scope>
    <source>
        <strain evidence="19">ChiW4-1371</strain>
    </source>
</reference>
<reference evidence="19" key="2">
    <citation type="submission" date="2021-04" db="EMBL/GenBank/DDBJ databases">
        <authorList>
            <person name="Gilroy R."/>
        </authorList>
    </citation>
    <scope>NUCLEOTIDE SEQUENCE</scope>
    <source>
        <strain evidence="19">ChiW4-1371</strain>
    </source>
</reference>
<dbReference type="InterPro" id="IPR029028">
    <property type="entry name" value="Alpha/beta_knot_MTases"/>
</dbReference>
<sequence>MKTYNVVTIFPEMIDAVFKQGVISKAVEKGIISINSINLRDYAEGRHLITDDYQYGGGAGLVMKPEPICDAVSALKEKSDTFVVLLDPRGVKFTQKKAEELAANYDNITFICGRYEGVDERVRQLVVDMELSIGDYILTGGEIAAVTAIDSIARLVPGVLGDETSAEDESFTTGMLEYPHYTRPAEYKGLKVPDVLTCGNHAEILNWRREKSLEITRKNRPDLLDISQLDIESRKKVCAEQKRGLSKKLKLNVALMHYPMKDKQGDIVATAITNLDLHDISRSCRTYSVEKYYVVTPIEAQREIASRVINHWMDGFGSTYNPNRMEAFSHTELKDSFLEAVLDIEKRHKKRPIIAATTARPDRATITARELGVIAEQQPVLLIFGTGWGFADEVLETADYIVEPIEGVGEFNHLSVRSAVAILLDRITEI</sequence>
<keyword evidence="9 15" id="KW-0808">Transferase</keyword>
<evidence type="ECO:0000256" key="14">
    <source>
        <dbReference type="ARBA" id="ARBA00047783"/>
    </source>
</evidence>
<evidence type="ECO:0000256" key="15">
    <source>
        <dbReference type="HAMAP-Rule" id="MF_00605"/>
    </source>
</evidence>
<feature type="domain" description="tRNA (guanine-N(1)-)-methyltransferase C-terminal" evidence="18">
    <location>
        <begin position="251"/>
        <end position="428"/>
    </location>
</feature>
<evidence type="ECO:0000256" key="3">
    <source>
        <dbReference type="ARBA" id="ARBA00007630"/>
    </source>
</evidence>
<keyword evidence="7 15" id="KW-0963">Cytoplasm</keyword>
<evidence type="ECO:0000256" key="11">
    <source>
        <dbReference type="ARBA" id="ARBA00022694"/>
    </source>
</evidence>
<dbReference type="NCBIfam" id="TIGR00088">
    <property type="entry name" value="trmD"/>
    <property type="match status" value="1"/>
</dbReference>
<protein>
    <recommendedName>
        <fullName evidence="6 15">tRNA (guanine-N(1)-)-methyltransferase</fullName>
        <ecNumber evidence="5 15">2.1.1.228</ecNumber>
    </recommendedName>
    <alternativeName>
        <fullName evidence="12 15">M1G-methyltransferase</fullName>
    </alternativeName>
    <alternativeName>
        <fullName evidence="13 15">tRNA [GM37] methyltransferase</fullName>
    </alternativeName>
</protein>
<dbReference type="SUPFAM" id="SSF75217">
    <property type="entry name" value="alpha/beta knot"/>
    <property type="match status" value="2"/>
</dbReference>
<gene>
    <name evidence="15 19" type="primary">trmD</name>
    <name evidence="19" type="ORF">H9804_08400</name>
</gene>
<dbReference type="AlphaFoldDB" id="A0A9D2GV51"/>
<evidence type="ECO:0000256" key="13">
    <source>
        <dbReference type="ARBA" id="ARBA00033392"/>
    </source>
</evidence>
<comment type="similarity">
    <text evidence="3 15 16">Belongs to the RNA methyltransferase TrmD family.</text>
</comment>
<comment type="caution">
    <text evidence="19">The sequence shown here is derived from an EMBL/GenBank/DDBJ whole genome shotgun (WGS) entry which is preliminary data.</text>
</comment>
<proteinExistence type="inferred from homology"/>
<comment type="catalytic activity">
    <reaction evidence="14 15 16">
        <text>guanosine(37) in tRNA + S-adenosyl-L-methionine = N(1)-methylguanosine(37) in tRNA + S-adenosyl-L-homocysteine + H(+)</text>
        <dbReference type="Rhea" id="RHEA:36899"/>
        <dbReference type="Rhea" id="RHEA-COMP:10145"/>
        <dbReference type="Rhea" id="RHEA-COMP:10147"/>
        <dbReference type="ChEBI" id="CHEBI:15378"/>
        <dbReference type="ChEBI" id="CHEBI:57856"/>
        <dbReference type="ChEBI" id="CHEBI:59789"/>
        <dbReference type="ChEBI" id="CHEBI:73542"/>
        <dbReference type="ChEBI" id="CHEBI:74269"/>
        <dbReference type="EC" id="2.1.1.228"/>
    </reaction>
</comment>
<dbReference type="FunFam" id="1.10.1270.20:FF:000001">
    <property type="entry name" value="tRNA (guanine-N(1)-)-methyltransferase"/>
    <property type="match status" value="1"/>
</dbReference>
<evidence type="ECO:0000256" key="2">
    <source>
        <dbReference type="ARBA" id="ARBA00004496"/>
    </source>
</evidence>